<dbReference type="EMBL" id="WIWS01000233">
    <property type="protein sequence ID" value="KAF3196242.1"/>
    <property type="molecule type" value="Genomic_DNA"/>
</dbReference>
<evidence type="ECO:0000256" key="1">
    <source>
        <dbReference type="SAM" id="MobiDB-lite"/>
    </source>
</evidence>
<dbReference type="AlphaFoldDB" id="A0A6G1MH47"/>
<evidence type="ECO:0000313" key="4">
    <source>
        <dbReference type="EMBL" id="KAF3201157.1"/>
    </source>
</evidence>
<sequence length="154" mass="16802">MVLESAIAIHIPHKVVIFKLVVFAKSACLTYYPEALLRAVFRVGNTFPGHIAGKHVPVNEVDFSKESETIDLGEFMNLRSKLKFSIPMGSAPSSKFILASLGNPIPHNSPHGSPESPTNTLISRHLDLQAQQYKNEAGFPQGLSVTKPKGRDLA</sequence>
<proteinExistence type="predicted"/>
<name>A0A6G1MH47_ORBOL</name>
<evidence type="ECO:0000313" key="6">
    <source>
        <dbReference type="Proteomes" id="UP000479691"/>
    </source>
</evidence>
<reference evidence="5 6" key="1">
    <citation type="submission" date="2019-06" db="EMBL/GenBank/DDBJ databases">
        <authorList>
            <person name="Palmer J.M."/>
        </authorList>
    </citation>
    <scope>NUCLEOTIDE SEQUENCE [LARGE SCALE GENOMIC DNA]</scope>
    <source>
        <strain evidence="3 5">TWF106</strain>
        <strain evidence="4 7">TWF191</strain>
        <strain evidence="2 6">TWF788</strain>
    </source>
</reference>
<dbReference type="Proteomes" id="UP000479691">
    <property type="component" value="Unassembled WGS sequence"/>
</dbReference>
<protein>
    <submittedName>
        <fullName evidence="2">Uncharacterized protein</fullName>
    </submittedName>
</protein>
<accession>A0A6G1MH47</accession>
<dbReference type="Proteomes" id="UP000483672">
    <property type="component" value="Unassembled WGS sequence"/>
</dbReference>
<gene>
    <name evidence="3" type="ORF">TWF106_005178</name>
    <name evidence="4" type="ORF">TWF191_003474</name>
    <name evidence="2" type="ORF">TWF788_004695</name>
</gene>
<organism evidence="2 6">
    <name type="scientific">Orbilia oligospora</name>
    <name type="common">Nematode-trapping fungus</name>
    <name type="synonym">Arthrobotrys oligospora</name>
    <dbReference type="NCBI Taxonomy" id="2813651"/>
    <lineage>
        <taxon>Eukaryota</taxon>
        <taxon>Fungi</taxon>
        <taxon>Dikarya</taxon>
        <taxon>Ascomycota</taxon>
        <taxon>Pezizomycotina</taxon>
        <taxon>Orbiliomycetes</taxon>
        <taxon>Orbiliales</taxon>
        <taxon>Orbiliaceae</taxon>
        <taxon>Orbilia</taxon>
    </lineage>
</organism>
<dbReference type="EMBL" id="JAABOE010000210">
    <property type="protein sequence ID" value="KAF3158536.1"/>
    <property type="molecule type" value="Genomic_DNA"/>
</dbReference>
<comment type="caution">
    <text evidence="2">The sequence shown here is derived from an EMBL/GenBank/DDBJ whole genome shotgun (WGS) entry which is preliminary data.</text>
</comment>
<evidence type="ECO:0000313" key="5">
    <source>
        <dbReference type="Proteomes" id="UP000472727"/>
    </source>
</evidence>
<evidence type="ECO:0000313" key="2">
    <source>
        <dbReference type="EMBL" id="KAF3158536.1"/>
    </source>
</evidence>
<dbReference type="EMBL" id="WIPF01000185">
    <property type="protein sequence ID" value="KAF3201157.1"/>
    <property type="molecule type" value="Genomic_DNA"/>
</dbReference>
<evidence type="ECO:0000313" key="3">
    <source>
        <dbReference type="EMBL" id="KAF3196242.1"/>
    </source>
</evidence>
<dbReference type="Proteomes" id="UP000472727">
    <property type="component" value="Unassembled WGS sequence"/>
</dbReference>
<feature type="region of interest" description="Disordered" evidence="1">
    <location>
        <begin position="135"/>
        <end position="154"/>
    </location>
</feature>
<evidence type="ECO:0000313" key="7">
    <source>
        <dbReference type="Proteomes" id="UP000483672"/>
    </source>
</evidence>